<protein>
    <recommendedName>
        <fullName evidence="3 8">Mediator of RNA polymerase II transcription subunit 4</fullName>
    </recommendedName>
    <alternativeName>
        <fullName evidence="7 8">Mediator complex subunit 4</fullName>
    </alternativeName>
</protein>
<comment type="similarity">
    <text evidence="2 8">Belongs to the Mediator complex subunit 4 family.</text>
</comment>
<comment type="function">
    <text evidence="8">Component of the Mediator complex, a coactivator involved in the regulated transcription of nearly all RNA polymerase II-dependent genes. Mediator functions as a bridge to convey information from gene-specific regulatory proteins to the basal RNA polymerase II transcription machinery. Mediator is recruited to promoters by direct interactions with regulatory proteins and serves as a scaffold for the assembly of a functional preinitiation complex with RNA polymerase II and the general transcription factors.</text>
</comment>
<feature type="region of interest" description="Disordered" evidence="9">
    <location>
        <begin position="151"/>
        <end position="170"/>
    </location>
</feature>
<dbReference type="AlphaFoldDB" id="A0A6A6BT96"/>
<dbReference type="OrthoDB" id="1929813at2759"/>
<sequence>MDVLLDQHFLRVEAALNALIDSITSYNPSHQAVLDLLAADDDLSRGLEQLAVHQANYQRILALRQTADTLDAQVKSTLTTLADTRKELINTPASTTTANTRDVGTQELLAYAKHIGKFTVPPNYRPPPTKEEAAVQEKPDEDVVMTNGTPAAAAQQQQPDGPAAPEETRTMATLSAEQKTWLAGLSALPFVPWPTEDKIRLGALGQIQTMVEQGRDPTTVLSPEEQAERARKAAEEEEERRKEEERQRAEADRRRRESYAAGGGQGGGQAQAQAQAEQFNLDLY</sequence>
<dbReference type="PANTHER" id="PTHR13208">
    <property type="entry name" value="MEDIATOR OF RNA POLYMERASE II TRANSCRIPTION SUBUNIT 4"/>
    <property type="match status" value="1"/>
</dbReference>
<gene>
    <name evidence="8" type="primary">MED4</name>
    <name evidence="10" type="ORF">K452DRAFT_282345</name>
</gene>
<evidence type="ECO:0000313" key="10">
    <source>
        <dbReference type="EMBL" id="KAF2147339.1"/>
    </source>
</evidence>
<comment type="subunit">
    <text evidence="8">Component of the Mediator complex.</text>
</comment>
<feature type="region of interest" description="Disordered" evidence="9">
    <location>
        <begin position="212"/>
        <end position="284"/>
    </location>
</feature>
<organism evidence="10 11">
    <name type="scientific">Aplosporella prunicola CBS 121167</name>
    <dbReference type="NCBI Taxonomy" id="1176127"/>
    <lineage>
        <taxon>Eukaryota</taxon>
        <taxon>Fungi</taxon>
        <taxon>Dikarya</taxon>
        <taxon>Ascomycota</taxon>
        <taxon>Pezizomycotina</taxon>
        <taxon>Dothideomycetes</taxon>
        <taxon>Dothideomycetes incertae sedis</taxon>
        <taxon>Botryosphaeriales</taxon>
        <taxon>Aplosporellaceae</taxon>
        <taxon>Aplosporella</taxon>
    </lineage>
</organism>
<dbReference type="Pfam" id="PF10018">
    <property type="entry name" value="Med4"/>
    <property type="match status" value="1"/>
</dbReference>
<evidence type="ECO:0000256" key="6">
    <source>
        <dbReference type="ARBA" id="ARBA00023242"/>
    </source>
</evidence>
<accession>A0A6A6BT96</accession>
<keyword evidence="5 8" id="KW-0804">Transcription</keyword>
<evidence type="ECO:0000256" key="4">
    <source>
        <dbReference type="ARBA" id="ARBA00023015"/>
    </source>
</evidence>
<evidence type="ECO:0000256" key="3">
    <source>
        <dbReference type="ARBA" id="ARBA00020629"/>
    </source>
</evidence>
<feature type="compositionally biased region" description="Low complexity" evidence="9">
    <location>
        <begin position="151"/>
        <end position="165"/>
    </location>
</feature>
<dbReference type="EMBL" id="ML995474">
    <property type="protein sequence ID" value="KAF2147339.1"/>
    <property type="molecule type" value="Genomic_DNA"/>
</dbReference>
<comment type="subcellular location">
    <subcellularLocation>
        <location evidence="1 8">Nucleus</location>
    </subcellularLocation>
</comment>
<feature type="region of interest" description="Disordered" evidence="9">
    <location>
        <begin position="120"/>
        <end position="140"/>
    </location>
</feature>
<keyword evidence="4 8" id="KW-0805">Transcription regulation</keyword>
<feature type="compositionally biased region" description="Basic and acidic residues" evidence="9">
    <location>
        <begin position="128"/>
        <end position="138"/>
    </location>
</feature>
<reference evidence="10" key="1">
    <citation type="journal article" date="2020" name="Stud. Mycol.">
        <title>101 Dothideomycetes genomes: a test case for predicting lifestyles and emergence of pathogens.</title>
        <authorList>
            <person name="Haridas S."/>
            <person name="Albert R."/>
            <person name="Binder M."/>
            <person name="Bloem J."/>
            <person name="Labutti K."/>
            <person name="Salamov A."/>
            <person name="Andreopoulos B."/>
            <person name="Baker S."/>
            <person name="Barry K."/>
            <person name="Bills G."/>
            <person name="Bluhm B."/>
            <person name="Cannon C."/>
            <person name="Castanera R."/>
            <person name="Culley D."/>
            <person name="Daum C."/>
            <person name="Ezra D."/>
            <person name="Gonzalez J."/>
            <person name="Henrissat B."/>
            <person name="Kuo A."/>
            <person name="Liang C."/>
            <person name="Lipzen A."/>
            <person name="Lutzoni F."/>
            <person name="Magnuson J."/>
            <person name="Mondo S."/>
            <person name="Nolan M."/>
            <person name="Ohm R."/>
            <person name="Pangilinan J."/>
            <person name="Park H.-J."/>
            <person name="Ramirez L."/>
            <person name="Alfaro M."/>
            <person name="Sun H."/>
            <person name="Tritt A."/>
            <person name="Yoshinaga Y."/>
            <person name="Zwiers L.-H."/>
            <person name="Turgeon B."/>
            <person name="Goodwin S."/>
            <person name="Spatafora J."/>
            <person name="Crous P."/>
            <person name="Grigoriev I."/>
        </authorList>
    </citation>
    <scope>NUCLEOTIDE SEQUENCE</scope>
    <source>
        <strain evidence="10">CBS 121167</strain>
    </source>
</reference>
<dbReference type="GO" id="GO:0070847">
    <property type="term" value="C:core mediator complex"/>
    <property type="evidence" value="ECO:0007669"/>
    <property type="project" value="TreeGrafter"/>
</dbReference>
<evidence type="ECO:0000313" key="11">
    <source>
        <dbReference type="Proteomes" id="UP000799438"/>
    </source>
</evidence>
<evidence type="ECO:0000256" key="9">
    <source>
        <dbReference type="SAM" id="MobiDB-lite"/>
    </source>
</evidence>
<evidence type="ECO:0000256" key="2">
    <source>
        <dbReference type="ARBA" id="ARBA00009626"/>
    </source>
</evidence>
<feature type="compositionally biased region" description="Basic and acidic residues" evidence="9">
    <location>
        <begin position="226"/>
        <end position="258"/>
    </location>
</feature>
<proteinExistence type="inferred from homology"/>
<evidence type="ECO:0000256" key="1">
    <source>
        <dbReference type="ARBA" id="ARBA00004123"/>
    </source>
</evidence>
<keyword evidence="8" id="KW-0010">Activator</keyword>
<dbReference type="GO" id="GO:0006357">
    <property type="term" value="P:regulation of transcription by RNA polymerase II"/>
    <property type="evidence" value="ECO:0007669"/>
    <property type="project" value="InterPro"/>
</dbReference>
<name>A0A6A6BT96_9PEZI</name>
<keyword evidence="11" id="KW-1185">Reference proteome</keyword>
<dbReference type="GO" id="GO:0003712">
    <property type="term" value="F:transcription coregulator activity"/>
    <property type="evidence" value="ECO:0007669"/>
    <property type="project" value="InterPro"/>
</dbReference>
<keyword evidence="6 8" id="KW-0539">Nucleus</keyword>
<evidence type="ECO:0000256" key="5">
    <source>
        <dbReference type="ARBA" id="ARBA00023163"/>
    </source>
</evidence>
<dbReference type="Proteomes" id="UP000799438">
    <property type="component" value="Unassembled WGS sequence"/>
</dbReference>
<dbReference type="GO" id="GO:0016592">
    <property type="term" value="C:mediator complex"/>
    <property type="evidence" value="ECO:0007669"/>
    <property type="project" value="InterPro"/>
</dbReference>
<dbReference type="InterPro" id="IPR019258">
    <property type="entry name" value="Mediator_Med4"/>
</dbReference>
<evidence type="ECO:0000256" key="8">
    <source>
        <dbReference type="RuleBase" id="RU364141"/>
    </source>
</evidence>
<evidence type="ECO:0000256" key="7">
    <source>
        <dbReference type="ARBA" id="ARBA00031257"/>
    </source>
</evidence>
<dbReference type="PANTHER" id="PTHR13208:SF2">
    <property type="entry name" value="MEDIATOR OF RNA POLYMERASE II TRANSCRIPTION SUBUNIT 4"/>
    <property type="match status" value="1"/>
</dbReference>